<dbReference type="RefSeq" id="WP_169456482.1">
    <property type="nucleotide sequence ID" value="NZ_CP051774.1"/>
</dbReference>
<sequence>MRFLSALPLLFAVGLAFAQEAPVPAKDGQLSPEEIQAANEAFVAKALAGITYAEGTAQLPGGIARLELPAGFRFIDSADARKVVVDLWGNPPQQASDLMGMVVPAGESLENPDSWAIVISFSEDGHVSDSDADEIDYNDLLSQLKEGNRQANEALKTQGFPTLELVGWAVPPRYDKQNKALHWAKQLKSPQSEEDTLNYNVRVLGRRGVLVLNGVAGMNRVADVEAATPGIVSMVQFNSGHRYADFNEATDKKSDYSLAGLVLGGAVAAKIATKAGLLAKLGTILIAAKKFVVIGVIALVALVKRLFGRKSAA</sequence>
<dbReference type="KEGG" id="luo:HHL09_20415"/>
<proteinExistence type="predicted"/>
<feature type="transmembrane region" description="Helical" evidence="1">
    <location>
        <begin position="281"/>
        <end position="303"/>
    </location>
</feature>
<dbReference type="EMBL" id="CP051774">
    <property type="protein sequence ID" value="QJE98047.1"/>
    <property type="molecule type" value="Genomic_DNA"/>
</dbReference>
<organism evidence="3 4">
    <name type="scientific">Luteolibacter luteus</name>
    <dbReference type="NCBI Taxonomy" id="2728835"/>
    <lineage>
        <taxon>Bacteria</taxon>
        <taxon>Pseudomonadati</taxon>
        <taxon>Verrucomicrobiota</taxon>
        <taxon>Verrucomicrobiia</taxon>
        <taxon>Verrucomicrobiales</taxon>
        <taxon>Verrucomicrobiaceae</taxon>
        <taxon>Luteolibacter</taxon>
    </lineage>
</organism>
<keyword evidence="2" id="KW-0732">Signal</keyword>
<dbReference type="AlphaFoldDB" id="A0A858RM49"/>
<feature type="signal peptide" evidence="2">
    <location>
        <begin position="1"/>
        <end position="18"/>
    </location>
</feature>
<feature type="chain" id="PRO_5032968270" evidence="2">
    <location>
        <begin position="19"/>
        <end position="313"/>
    </location>
</feature>
<reference evidence="3 4" key="1">
    <citation type="submission" date="2020-04" db="EMBL/GenBank/DDBJ databases">
        <title>Luteolibacter sp. G-1-1-1 isolated from soil.</title>
        <authorList>
            <person name="Dahal R.H."/>
        </authorList>
    </citation>
    <scope>NUCLEOTIDE SEQUENCE [LARGE SCALE GENOMIC DNA]</scope>
    <source>
        <strain evidence="3 4">G-1-1-1</strain>
    </source>
</reference>
<keyword evidence="1" id="KW-0472">Membrane</keyword>
<evidence type="ECO:0000256" key="1">
    <source>
        <dbReference type="SAM" id="Phobius"/>
    </source>
</evidence>
<evidence type="ECO:0000256" key="2">
    <source>
        <dbReference type="SAM" id="SignalP"/>
    </source>
</evidence>
<dbReference type="InterPro" id="IPR018682">
    <property type="entry name" value="DUF2167_membr"/>
</dbReference>
<evidence type="ECO:0000313" key="3">
    <source>
        <dbReference type="EMBL" id="QJE98047.1"/>
    </source>
</evidence>
<keyword evidence="4" id="KW-1185">Reference proteome</keyword>
<gene>
    <name evidence="3" type="ORF">HHL09_20415</name>
</gene>
<keyword evidence="1" id="KW-0812">Transmembrane</keyword>
<keyword evidence="1" id="KW-1133">Transmembrane helix</keyword>
<dbReference type="Proteomes" id="UP000501812">
    <property type="component" value="Chromosome"/>
</dbReference>
<protein>
    <submittedName>
        <fullName evidence="3">DUF2167 domain-containing protein</fullName>
    </submittedName>
</protein>
<dbReference type="Pfam" id="PF09935">
    <property type="entry name" value="DUF2167"/>
    <property type="match status" value="1"/>
</dbReference>
<name>A0A858RM49_9BACT</name>
<evidence type="ECO:0000313" key="4">
    <source>
        <dbReference type="Proteomes" id="UP000501812"/>
    </source>
</evidence>
<accession>A0A858RM49</accession>